<feature type="compositionally biased region" description="Basic residues" evidence="2">
    <location>
        <begin position="1037"/>
        <end position="1048"/>
    </location>
</feature>
<comment type="similarity">
    <text evidence="1">Belongs to the peptidase C19 family.</text>
</comment>
<dbReference type="InterPro" id="IPR001394">
    <property type="entry name" value="Peptidase_C19_UCH"/>
</dbReference>
<dbReference type="AlphaFoldDB" id="A0A1Y1IBL5"/>
<feature type="domain" description="USP" evidence="3">
    <location>
        <begin position="44"/>
        <end position="349"/>
    </location>
</feature>
<feature type="region of interest" description="Disordered" evidence="2">
    <location>
        <begin position="777"/>
        <end position="949"/>
    </location>
</feature>
<evidence type="ECO:0000259" key="3">
    <source>
        <dbReference type="PROSITE" id="PS50235"/>
    </source>
</evidence>
<keyword evidence="5" id="KW-1185">Reference proteome</keyword>
<feature type="compositionally biased region" description="Gly residues" evidence="2">
    <location>
        <begin position="840"/>
        <end position="856"/>
    </location>
</feature>
<dbReference type="GO" id="GO:0005829">
    <property type="term" value="C:cytosol"/>
    <property type="evidence" value="ECO:0000318"/>
    <property type="project" value="GO_Central"/>
</dbReference>
<feature type="compositionally biased region" description="Polar residues" evidence="2">
    <location>
        <begin position="1020"/>
        <end position="1031"/>
    </location>
</feature>
<organism evidence="4 5">
    <name type="scientific">Klebsormidium nitens</name>
    <name type="common">Green alga</name>
    <name type="synonym">Ulothrix nitens</name>
    <dbReference type="NCBI Taxonomy" id="105231"/>
    <lineage>
        <taxon>Eukaryota</taxon>
        <taxon>Viridiplantae</taxon>
        <taxon>Streptophyta</taxon>
        <taxon>Klebsormidiophyceae</taxon>
        <taxon>Klebsormidiales</taxon>
        <taxon>Klebsormidiaceae</taxon>
        <taxon>Klebsormidium</taxon>
    </lineage>
</organism>
<dbReference type="GO" id="GO:0016579">
    <property type="term" value="P:protein deubiquitination"/>
    <property type="evidence" value="ECO:0007669"/>
    <property type="project" value="InterPro"/>
</dbReference>
<name>A0A1Y1IBL5_KLENI</name>
<feature type="region of interest" description="Disordered" evidence="2">
    <location>
        <begin position="353"/>
        <end position="491"/>
    </location>
</feature>
<evidence type="ECO:0000256" key="2">
    <source>
        <dbReference type="SAM" id="MobiDB-lite"/>
    </source>
</evidence>
<dbReference type="PANTHER" id="PTHR24006">
    <property type="entry name" value="UBIQUITIN CARBOXYL-TERMINAL HYDROLASE"/>
    <property type="match status" value="1"/>
</dbReference>
<dbReference type="GO" id="GO:0005634">
    <property type="term" value="C:nucleus"/>
    <property type="evidence" value="ECO:0000318"/>
    <property type="project" value="GO_Central"/>
</dbReference>
<feature type="region of interest" description="Disordered" evidence="2">
    <location>
        <begin position="556"/>
        <end position="748"/>
    </location>
</feature>
<dbReference type="InterPro" id="IPR028889">
    <property type="entry name" value="USP"/>
</dbReference>
<feature type="compositionally biased region" description="Polar residues" evidence="2">
    <location>
        <begin position="406"/>
        <end position="415"/>
    </location>
</feature>
<dbReference type="OrthoDB" id="420187at2759"/>
<feature type="compositionally biased region" description="Basic and acidic residues" evidence="2">
    <location>
        <begin position="642"/>
        <end position="663"/>
    </location>
</feature>
<feature type="compositionally biased region" description="Basic and acidic residues" evidence="2">
    <location>
        <begin position="675"/>
        <end position="695"/>
    </location>
</feature>
<dbReference type="Pfam" id="PF00443">
    <property type="entry name" value="UCH"/>
    <property type="match status" value="1"/>
</dbReference>
<keyword evidence="4" id="KW-0378">Hydrolase</keyword>
<evidence type="ECO:0000313" key="5">
    <source>
        <dbReference type="Proteomes" id="UP000054558"/>
    </source>
</evidence>
<feature type="compositionally biased region" description="Acidic residues" evidence="2">
    <location>
        <begin position="558"/>
        <end position="573"/>
    </location>
</feature>
<reference evidence="4 5" key="1">
    <citation type="journal article" date="2014" name="Nat. Commun.">
        <title>Klebsormidium flaccidum genome reveals primary factors for plant terrestrial adaptation.</title>
        <authorList>
            <person name="Hori K."/>
            <person name="Maruyama F."/>
            <person name="Fujisawa T."/>
            <person name="Togashi T."/>
            <person name="Yamamoto N."/>
            <person name="Seo M."/>
            <person name="Sato S."/>
            <person name="Yamada T."/>
            <person name="Mori H."/>
            <person name="Tajima N."/>
            <person name="Moriyama T."/>
            <person name="Ikeuchi M."/>
            <person name="Watanabe M."/>
            <person name="Wada H."/>
            <person name="Kobayashi K."/>
            <person name="Saito M."/>
            <person name="Masuda T."/>
            <person name="Sasaki-Sekimoto Y."/>
            <person name="Mashiguchi K."/>
            <person name="Awai K."/>
            <person name="Shimojima M."/>
            <person name="Masuda S."/>
            <person name="Iwai M."/>
            <person name="Nobusawa T."/>
            <person name="Narise T."/>
            <person name="Kondo S."/>
            <person name="Saito H."/>
            <person name="Sato R."/>
            <person name="Murakawa M."/>
            <person name="Ihara Y."/>
            <person name="Oshima-Yamada Y."/>
            <person name="Ohtaka K."/>
            <person name="Satoh M."/>
            <person name="Sonobe K."/>
            <person name="Ishii M."/>
            <person name="Ohtani R."/>
            <person name="Kanamori-Sato M."/>
            <person name="Honoki R."/>
            <person name="Miyazaki D."/>
            <person name="Mochizuki H."/>
            <person name="Umetsu J."/>
            <person name="Higashi K."/>
            <person name="Shibata D."/>
            <person name="Kamiya Y."/>
            <person name="Sato N."/>
            <person name="Nakamura Y."/>
            <person name="Tabata S."/>
            <person name="Ida S."/>
            <person name="Kurokawa K."/>
            <person name="Ohta H."/>
        </authorList>
    </citation>
    <scope>NUCLEOTIDE SEQUENCE [LARGE SCALE GENOMIC DNA]</scope>
    <source>
        <strain evidence="4 5">NIES-2285</strain>
    </source>
</reference>
<feature type="compositionally biased region" description="Basic and acidic residues" evidence="2">
    <location>
        <begin position="470"/>
        <end position="486"/>
    </location>
</feature>
<dbReference type="InterPro" id="IPR018200">
    <property type="entry name" value="USP_CS"/>
</dbReference>
<dbReference type="STRING" id="105231.A0A1Y1IBL5"/>
<feature type="compositionally biased region" description="Low complexity" evidence="2">
    <location>
        <begin position="664"/>
        <end position="674"/>
    </location>
</feature>
<protein>
    <submittedName>
        <fullName evidence="4">Ubiquitin carboxyl-terminal hydrolase</fullName>
    </submittedName>
</protein>
<dbReference type="OMA" id="HSAETEC"/>
<feature type="region of interest" description="Disordered" evidence="2">
    <location>
        <begin position="1"/>
        <end position="24"/>
    </location>
</feature>
<feature type="region of interest" description="Disordered" evidence="2">
    <location>
        <begin position="1016"/>
        <end position="1048"/>
    </location>
</feature>
<feature type="compositionally biased region" description="Basic and acidic residues" evidence="2">
    <location>
        <begin position="884"/>
        <end position="894"/>
    </location>
</feature>
<accession>A0A1Y1IBL5</accession>
<proteinExistence type="inferred from homology"/>
<feature type="compositionally biased region" description="Basic and acidic residues" evidence="2">
    <location>
        <begin position="730"/>
        <end position="748"/>
    </location>
</feature>
<dbReference type="PANTHER" id="PTHR24006:SF663">
    <property type="entry name" value="UBIQUITIN CARBOXYL-TERMINAL HYDROLASE 23"/>
    <property type="match status" value="1"/>
</dbReference>
<dbReference type="PROSITE" id="PS00973">
    <property type="entry name" value="USP_2"/>
    <property type="match status" value="1"/>
</dbReference>
<dbReference type="GO" id="GO:0004843">
    <property type="term" value="F:cysteine-type deubiquitinase activity"/>
    <property type="evidence" value="ECO:0000318"/>
    <property type="project" value="GO_Central"/>
</dbReference>
<dbReference type="PROSITE" id="PS00972">
    <property type="entry name" value="USP_1"/>
    <property type="match status" value="1"/>
</dbReference>
<dbReference type="InterPro" id="IPR038765">
    <property type="entry name" value="Papain-like_cys_pep_sf"/>
</dbReference>
<dbReference type="Gene3D" id="3.90.70.10">
    <property type="entry name" value="Cysteine proteinases"/>
    <property type="match status" value="1"/>
</dbReference>
<dbReference type="PROSITE" id="PS50235">
    <property type="entry name" value="USP_3"/>
    <property type="match status" value="1"/>
</dbReference>
<feature type="compositionally biased region" description="Basic and acidic residues" evidence="2">
    <location>
        <begin position="908"/>
        <end position="918"/>
    </location>
</feature>
<evidence type="ECO:0000313" key="4">
    <source>
        <dbReference type="EMBL" id="GAQ87963.1"/>
    </source>
</evidence>
<dbReference type="FunFam" id="3.90.70.10:FF:000078">
    <property type="entry name" value="Ubiquitin carboxyl-terminal hydrolase 23"/>
    <property type="match status" value="1"/>
</dbReference>
<feature type="compositionally biased region" description="Gly residues" evidence="2">
    <location>
        <begin position="1"/>
        <end position="18"/>
    </location>
</feature>
<sequence>MPGKALGKGNGRPDGNGGSRAEARDTLPDQDLVLAWSGPRKVGAGLSNLGNTCFLNSVLQSLTYTPPLAAFLESGQHRASCRVSGFCALCALEGHVRQALKSSGGTIAPSQLVKNLRTFSKQFRVGRQEDAHEFMRYLLEALHKSCLPPGAAKLPPEKQHSFINRAFAGRLRSQVKCSSCGFTSDTYDPFLDLSLEINRADSLERALKRFTTVEVLDGDNRYKCSKCRKKVLAFKQFTIARAPAVLTIQFKRFDGGFGGKIDKKVAFPTTLDLAPFLSPETRPGGSPQAVYHLYSVLVHSGRSTHSGHYYSFIKAPTGMWHVMDDSRVQQVSEKTVLDQRAYIIFYVRKPSAKPVGTPEPLAPSKPVGVETKPAPAIITSSKEKSVTVTGESAKGPAVRGEPLSRSVPTETTSVDGNGKVGGASTGQNAEGASVKTGAGGEDSHAEGGKGAGAGRGEKDPPAEDVGVPVSRDEGRPGEEETRDSGKEGSTSVALDEDYWDRYYSQHWTYVPPQYYHLLRVMPSTRHYYLAKEMAARRRAEWGRKLYEEALANKLERELSEDESASGDESEDEDTVGKDERQKGGVEKSEERGLERRRGAFEEAGEGEKFKGKAKKGKGGGMLAGTEEERGGEGSEAAVENGKSQRVEKGAERKREEKRRREEAQGAGAAESGAVEAKENGKRGTTALREKEKRGVPEQQQEGGSAETTGAVTEGVGGKAETGRKEKKRRKEGEGVKVKAAEGNKETDQKRLLIQSMLADLETEAGKDGEFVRIASDRGQAPDAAQRPNGVTKAKAGTASVEKKRAPAPNGVPERPAVRADVSEEPRANGLTDIKLAGKTNGIGGGSTPRVGAGLGAKAGVTTVHVSMDSDSDSERGPGSGSDAESDRESERAEASETESASEEEEEEVRPGMKREAGERGQANGVISVPASGGSRQPFSPGKGLGQYGFEVPSWDNVEALGNGPAGPSDVTHPKRRYDEWDQYYDQGKTKKVKTKGLADGDYASFLASEGRHVAGAPNGSAVSNPFQSFASEASAGKKGKGRKPHRVK</sequence>
<evidence type="ECO:0000256" key="1">
    <source>
        <dbReference type="ARBA" id="ARBA00009085"/>
    </source>
</evidence>
<dbReference type="GO" id="GO:0031647">
    <property type="term" value="P:regulation of protein stability"/>
    <property type="evidence" value="ECO:0000318"/>
    <property type="project" value="GO_Central"/>
</dbReference>
<feature type="compositionally biased region" description="Basic and acidic residues" evidence="2">
    <location>
        <begin position="815"/>
        <end position="826"/>
    </location>
</feature>
<dbReference type="EMBL" id="DF237339">
    <property type="protein sequence ID" value="GAQ87963.1"/>
    <property type="molecule type" value="Genomic_DNA"/>
</dbReference>
<feature type="compositionally biased region" description="Basic and acidic residues" evidence="2">
    <location>
        <begin position="574"/>
        <end position="610"/>
    </location>
</feature>
<dbReference type="InterPro" id="IPR050164">
    <property type="entry name" value="Peptidase_C19"/>
</dbReference>
<dbReference type="CDD" id="cd02661">
    <property type="entry name" value="Peptidase_C19E"/>
    <property type="match status" value="1"/>
</dbReference>
<gene>
    <name evidence="4" type="ORF">KFL_003900020</name>
</gene>
<dbReference type="Proteomes" id="UP000054558">
    <property type="component" value="Unassembled WGS sequence"/>
</dbReference>
<dbReference type="SUPFAM" id="SSF54001">
    <property type="entry name" value="Cysteine proteinases"/>
    <property type="match status" value="1"/>
</dbReference>
<feature type="compositionally biased region" description="Acidic residues" evidence="2">
    <location>
        <begin position="895"/>
        <end position="907"/>
    </location>
</feature>